<dbReference type="PANTHER" id="PTHR47325">
    <property type="entry name" value="HISTONE-LYSINE N-METHYLTRANSFERASE SUVR5"/>
    <property type="match status" value="1"/>
</dbReference>
<dbReference type="InterPro" id="IPR013087">
    <property type="entry name" value="Znf_C2H2_type"/>
</dbReference>
<keyword evidence="4" id="KW-1185">Reference proteome</keyword>
<dbReference type="GO" id="GO:0008168">
    <property type="term" value="F:methyltransferase activity"/>
    <property type="evidence" value="ECO:0007669"/>
    <property type="project" value="UniProtKB-KW"/>
</dbReference>
<evidence type="ECO:0000259" key="2">
    <source>
        <dbReference type="PROSITE" id="PS00028"/>
    </source>
</evidence>
<dbReference type="PROSITE" id="PS00028">
    <property type="entry name" value="ZINC_FINGER_C2H2_1"/>
    <property type="match status" value="1"/>
</dbReference>
<dbReference type="InterPro" id="IPR040689">
    <property type="entry name" value="SUVR5_Znf-C2H2_3rpt"/>
</dbReference>
<name>A0A5A7Q7H8_STRAF</name>
<reference evidence="4" key="1">
    <citation type="journal article" date="2019" name="Curr. Biol.">
        <title>Genome Sequence of Striga asiatica Provides Insight into the Evolution of Plant Parasitism.</title>
        <authorList>
            <person name="Yoshida S."/>
            <person name="Kim S."/>
            <person name="Wafula E.K."/>
            <person name="Tanskanen J."/>
            <person name="Kim Y.M."/>
            <person name="Honaas L."/>
            <person name="Yang Z."/>
            <person name="Spallek T."/>
            <person name="Conn C.E."/>
            <person name="Ichihashi Y."/>
            <person name="Cheong K."/>
            <person name="Cui S."/>
            <person name="Der J.P."/>
            <person name="Gundlach H."/>
            <person name="Jiao Y."/>
            <person name="Hori C."/>
            <person name="Ishida J.K."/>
            <person name="Kasahara H."/>
            <person name="Kiba T."/>
            <person name="Kim M.S."/>
            <person name="Koo N."/>
            <person name="Laohavisit A."/>
            <person name="Lee Y.H."/>
            <person name="Lumba S."/>
            <person name="McCourt P."/>
            <person name="Mortimer J.C."/>
            <person name="Mutuku J.M."/>
            <person name="Nomura T."/>
            <person name="Sasaki-Sekimoto Y."/>
            <person name="Seto Y."/>
            <person name="Wang Y."/>
            <person name="Wakatake T."/>
            <person name="Sakakibara H."/>
            <person name="Demura T."/>
            <person name="Yamaguchi S."/>
            <person name="Yoneyama K."/>
            <person name="Manabe R.I."/>
            <person name="Nelson D.C."/>
            <person name="Schulman A.H."/>
            <person name="Timko M.P."/>
            <person name="dePamphilis C.W."/>
            <person name="Choi D."/>
            <person name="Shirasu K."/>
        </authorList>
    </citation>
    <scope>NUCLEOTIDE SEQUENCE [LARGE SCALE GENOMIC DNA]</scope>
    <source>
        <strain evidence="4">cv. UVA1</strain>
    </source>
</reference>
<keyword evidence="3" id="KW-0489">Methyltransferase</keyword>
<dbReference type="Proteomes" id="UP000325081">
    <property type="component" value="Unassembled WGS sequence"/>
</dbReference>
<comment type="caution">
    <text evidence="3">The sequence shown here is derived from an EMBL/GenBank/DDBJ whole genome shotgun (WGS) entry which is preliminary data.</text>
</comment>
<evidence type="ECO:0000313" key="4">
    <source>
        <dbReference type="Proteomes" id="UP000325081"/>
    </source>
</evidence>
<feature type="domain" description="C2H2-type" evidence="2">
    <location>
        <begin position="85"/>
        <end position="106"/>
    </location>
</feature>
<organism evidence="3 4">
    <name type="scientific">Striga asiatica</name>
    <name type="common">Asiatic witchweed</name>
    <name type="synonym">Buchnera asiatica</name>
    <dbReference type="NCBI Taxonomy" id="4170"/>
    <lineage>
        <taxon>Eukaryota</taxon>
        <taxon>Viridiplantae</taxon>
        <taxon>Streptophyta</taxon>
        <taxon>Embryophyta</taxon>
        <taxon>Tracheophyta</taxon>
        <taxon>Spermatophyta</taxon>
        <taxon>Magnoliopsida</taxon>
        <taxon>eudicotyledons</taxon>
        <taxon>Gunneridae</taxon>
        <taxon>Pentapetalae</taxon>
        <taxon>asterids</taxon>
        <taxon>lamiids</taxon>
        <taxon>Lamiales</taxon>
        <taxon>Orobanchaceae</taxon>
        <taxon>Buchnereae</taxon>
        <taxon>Striga</taxon>
    </lineage>
</organism>
<keyword evidence="3" id="KW-0808">Transferase</keyword>
<protein>
    <submittedName>
        <fullName evidence="3">Histone-lysine N-methyltransferase SUVR5</fullName>
    </submittedName>
</protein>
<dbReference type="EMBL" id="BKCP01005850">
    <property type="protein sequence ID" value="GER40407.1"/>
    <property type="molecule type" value="Genomic_DNA"/>
</dbReference>
<evidence type="ECO:0000256" key="1">
    <source>
        <dbReference type="SAM" id="SignalP"/>
    </source>
</evidence>
<feature type="signal peptide" evidence="1">
    <location>
        <begin position="1"/>
        <end position="27"/>
    </location>
</feature>
<dbReference type="PANTHER" id="PTHR47325:SF1">
    <property type="entry name" value="HISTONE-LYSINE N-METHYLTRANSFERASE SUVR5"/>
    <property type="match status" value="1"/>
</dbReference>
<dbReference type="AlphaFoldDB" id="A0A5A7Q7H8"/>
<keyword evidence="1" id="KW-0732">Signal</keyword>
<feature type="chain" id="PRO_5022885932" evidence="1">
    <location>
        <begin position="28"/>
        <end position="114"/>
    </location>
</feature>
<dbReference type="OrthoDB" id="1638267at2759"/>
<accession>A0A5A7Q7H8</accession>
<gene>
    <name evidence="3" type="ORF">STAS_17083</name>
</gene>
<proteinExistence type="predicted"/>
<sequence length="114" mass="12776">MRRHKERKPIVLALAVEQCILLQCILCGSHFGNPDQLWLHVLSTCPSNLLWLQDKGSWQKVGPMKAGPPENTVPGNWSANRRFVCKFCGLIFDLPPDIGRHHQAAHMSHTSVGT</sequence>
<evidence type="ECO:0000313" key="3">
    <source>
        <dbReference type="EMBL" id="GER40407.1"/>
    </source>
</evidence>
<dbReference type="GO" id="GO:0032259">
    <property type="term" value="P:methylation"/>
    <property type="evidence" value="ECO:0007669"/>
    <property type="project" value="UniProtKB-KW"/>
</dbReference>
<dbReference type="Pfam" id="PF18868">
    <property type="entry name" value="zf-C2H2_3rep"/>
    <property type="match status" value="1"/>
</dbReference>